<accession>A0A6A6X383</accession>
<reference evidence="1" key="1">
    <citation type="journal article" date="2020" name="Stud. Mycol.">
        <title>101 Dothideomycetes genomes: a test case for predicting lifestyles and emergence of pathogens.</title>
        <authorList>
            <person name="Haridas S."/>
            <person name="Albert R."/>
            <person name="Binder M."/>
            <person name="Bloem J."/>
            <person name="Labutti K."/>
            <person name="Salamov A."/>
            <person name="Andreopoulos B."/>
            <person name="Baker S."/>
            <person name="Barry K."/>
            <person name="Bills G."/>
            <person name="Bluhm B."/>
            <person name="Cannon C."/>
            <person name="Castanera R."/>
            <person name="Culley D."/>
            <person name="Daum C."/>
            <person name="Ezra D."/>
            <person name="Gonzalez J."/>
            <person name="Henrissat B."/>
            <person name="Kuo A."/>
            <person name="Liang C."/>
            <person name="Lipzen A."/>
            <person name="Lutzoni F."/>
            <person name="Magnuson J."/>
            <person name="Mondo S."/>
            <person name="Nolan M."/>
            <person name="Ohm R."/>
            <person name="Pangilinan J."/>
            <person name="Park H.-J."/>
            <person name="Ramirez L."/>
            <person name="Alfaro M."/>
            <person name="Sun H."/>
            <person name="Tritt A."/>
            <person name="Yoshinaga Y."/>
            <person name="Zwiers L.-H."/>
            <person name="Turgeon B."/>
            <person name="Goodwin S."/>
            <person name="Spatafora J."/>
            <person name="Crous P."/>
            <person name="Grigoriev I."/>
        </authorList>
    </citation>
    <scope>NUCLEOTIDE SEQUENCE</scope>
    <source>
        <strain evidence="1">CBS 109.77</strain>
    </source>
</reference>
<dbReference type="AlphaFoldDB" id="A0A6A6X383"/>
<sequence length="91" mass="10286">MIPINQSNQSINRVIDVPGSNSHTYTALPHHHVPSEYQLAHQKKKSSDTKTPVGWWNRDCTSACTHTRTHKHYTMYIPPHCATTPDPSPPC</sequence>
<evidence type="ECO:0000313" key="2">
    <source>
        <dbReference type="Proteomes" id="UP000799757"/>
    </source>
</evidence>
<keyword evidence="2" id="KW-1185">Reference proteome</keyword>
<organism evidence="1 2">
    <name type="scientific">Melanomma pulvis-pyrius CBS 109.77</name>
    <dbReference type="NCBI Taxonomy" id="1314802"/>
    <lineage>
        <taxon>Eukaryota</taxon>
        <taxon>Fungi</taxon>
        <taxon>Dikarya</taxon>
        <taxon>Ascomycota</taxon>
        <taxon>Pezizomycotina</taxon>
        <taxon>Dothideomycetes</taxon>
        <taxon>Pleosporomycetidae</taxon>
        <taxon>Pleosporales</taxon>
        <taxon>Melanommataceae</taxon>
        <taxon>Melanomma</taxon>
    </lineage>
</organism>
<evidence type="ECO:0000313" key="1">
    <source>
        <dbReference type="EMBL" id="KAF2790789.1"/>
    </source>
</evidence>
<dbReference type="EMBL" id="MU002055">
    <property type="protein sequence ID" value="KAF2790789.1"/>
    <property type="molecule type" value="Genomic_DNA"/>
</dbReference>
<protein>
    <submittedName>
        <fullName evidence="1">Uncharacterized protein</fullName>
    </submittedName>
</protein>
<proteinExistence type="predicted"/>
<dbReference type="Proteomes" id="UP000799757">
    <property type="component" value="Unassembled WGS sequence"/>
</dbReference>
<name>A0A6A6X383_9PLEO</name>
<gene>
    <name evidence="1" type="ORF">K505DRAFT_75635</name>
</gene>